<feature type="compositionally biased region" description="Polar residues" evidence="1">
    <location>
        <begin position="475"/>
        <end position="499"/>
    </location>
</feature>
<feature type="region of interest" description="Disordered" evidence="1">
    <location>
        <begin position="193"/>
        <end position="234"/>
    </location>
</feature>
<evidence type="ECO:0000256" key="1">
    <source>
        <dbReference type="SAM" id="MobiDB-lite"/>
    </source>
</evidence>
<dbReference type="EMBL" id="ML978203">
    <property type="protein sequence ID" value="KAF2029265.1"/>
    <property type="molecule type" value="Genomic_DNA"/>
</dbReference>
<sequence length="610" mass="68263">MQFFYKFFHRFSDFASIPPPAPGMRDPEYNRCVCDFISQIFWITMHERDEWLYYETLVLAHNHGDAFMRNLITEACEKHTKKDSFEDLRMLCLMGNLETWLLRWGGYNLTSGVTAGANRTLTQDHIDSDEHAVNYSEIDILTPSTSNATSSCNNGETYLSSDDMQLDAPTHAEQCVGSSSVRHTEAWVPAPDALPQSIGVSSHAETEQESDGRAVSSPEPVGQPMSVKRAGKQPVRDITAVMSEISALLPSPSSEHVEKHPIIDRTGQIPGEQGASSAQQSIDMKDHSEDRGLRTSEARNVKQAEKPPHTMSKIHDPTRARALTDAFQRQSQPVAWLQDSGQPREAIQQAKHTPPSSSQSSEADQRTDTTSAAGDSRQDTRRELAEKAQSLMEAFLRHVDALLPQGQPAAQSKTPNSDEHSQFTRSIAAEGLPRPSSRSDKSAESVREREPAVKAFIPPEPGASIEYVHRRRSQSEGSQAVPMQTSAQERVSQPSGSWRFSQDVRNSQFQESLQYWENHELRPEHPEGRHGGFFSRSVADAISQQLRDQQVLARRRNGSKLRPSEPRGFNPSTGRYERKDDGSRLKPTKDALGYNPSKSTRYIEKFVKTK</sequence>
<feature type="region of interest" description="Disordered" evidence="1">
    <location>
        <begin position="405"/>
        <end position="499"/>
    </location>
</feature>
<evidence type="ECO:0000313" key="2">
    <source>
        <dbReference type="EMBL" id="KAF2029265.1"/>
    </source>
</evidence>
<proteinExistence type="predicted"/>
<feature type="compositionally biased region" description="Polar residues" evidence="1">
    <location>
        <begin position="350"/>
        <end position="373"/>
    </location>
</feature>
<feature type="compositionally biased region" description="Basic and acidic residues" evidence="1">
    <location>
        <begin position="437"/>
        <end position="452"/>
    </location>
</feature>
<keyword evidence="3" id="KW-1185">Reference proteome</keyword>
<feature type="region of interest" description="Disordered" evidence="1">
    <location>
        <begin position="266"/>
        <end position="385"/>
    </location>
</feature>
<feature type="compositionally biased region" description="Basic and acidic residues" evidence="1">
    <location>
        <begin position="575"/>
        <end position="589"/>
    </location>
</feature>
<organism evidence="2 3">
    <name type="scientific">Setomelanomma holmii</name>
    <dbReference type="NCBI Taxonomy" id="210430"/>
    <lineage>
        <taxon>Eukaryota</taxon>
        <taxon>Fungi</taxon>
        <taxon>Dikarya</taxon>
        <taxon>Ascomycota</taxon>
        <taxon>Pezizomycotina</taxon>
        <taxon>Dothideomycetes</taxon>
        <taxon>Pleosporomycetidae</taxon>
        <taxon>Pleosporales</taxon>
        <taxon>Pleosporineae</taxon>
        <taxon>Phaeosphaeriaceae</taxon>
        <taxon>Setomelanomma</taxon>
    </lineage>
</organism>
<gene>
    <name evidence="2" type="ORF">EK21DRAFT_113159</name>
</gene>
<dbReference type="Proteomes" id="UP000799777">
    <property type="component" value="Unassembled WGS sequence"/>
</dbReference>
<evidence type="ECO:0000313" key="3">
    <source>
        <dbReference type="Proteomes" id="UP000799777"/>
    </source>
</evidence>
<accession>A0A9P4LLJ3</accession>
<feature type="region of interest" description="Disordered" evidence="1">
    <location>
        <begin position="554"/>
        <end position="597"/>
    </location>
</feature>
<name>A0A9P4LLJ3_9PLEO</name>
<protein>
    <submittedName>
        <fullName evidence="2">Uncharacterized protein</fullName>
    </submittedName>
</protein>
<dbReference type="AlphaFoldDB" id="A0A9P4LLJ3"/>
<comment type="caution">
    <text evidence="2">The sequence shown here is derived from an EMBL/GenBank/DDBJ whole genome shotgun (WGS) entry which is preliminary data.</text>
</comment>
<reference evidence="2" key="1">
    <citation type="journal article" date="2020" name="Stud. Mycol.">
        <title>101 Dothideomycetes genomes: a test case for predicting lifestyles and emergence of pathogens.</title>
        <authorList>
            <person name="Haridas S."/>
            <person name="Albert R."/>
            <person name="Binder M."/>
            <person name="Bloem J."/>
            <person name="Labutti K."/>
            <person name="Salamov A."/>
            <person name="Andreopoulos B."/>
            <person name="Baker S."/>
            <person name="Barry K."/>
            <person name="Bills G."/>
            <person name="Bluhm B."/>
            <person name="Cannon C."/>
            <person name="Castanera R."/>
            <person name="Culley D."/>
            <person name="Daum C."/>
            <person name="Ezra D."/>
            <person name="Gonzalez J."/>
            <person name="Henrissat B."/>
            <person name="Kuo A."/>
            <person name="Liang C."/>
            <person name="Lipzen A."/>
            <person name="Lutzoni F."/>
            <person name="Magnuson J."/>
            <person name="Mondo S."/>
            <person name="Nolan M."/>
            <person name="Ohm R."/>
            <person name="Pangilinan J."/>
            <person name="Park H.-J."/>
            <person name="Ramirez L."/>
            <person name="Alfaro M."/>
            <person name="Sun H."/>
            <person name="Tritt A."/>
            <person name="Yoshinaga Y."/>
            <person name="Zwiers L.-H."/>
            <person name="Turgeon B."/>
            <person name="Goodwin S."/>
            <person name="Spatafora J."/>
            <person name="Crous P."/>
            <person name="Grigoriev I."/>
        </authorList>
    </citation>
    <scope>NUCLEOTIDE SEQUENCE</scope>
    <source>
        <strain evidence="2">CBS 110217</strain>
    </source>
</reference>
<feature type="compositionally biased region" description="Basic and acidic residues" evidence="1">
    <location>
        <begin position="376"/>
        <end position="385"/>
    </location>
</feature>
<feature type="compositionally biased region" description="Basic and acidic residues" evidence="1">
    <location>
        <begin position="283"/>
        <end position="319"/>
    </location>
</feature>